<dbReference type="EMBL" id="CACVKT020003845">
    <property type="protein sequence ID" value="CAC5386250.1"/>
    <property type="molecule type" value="Genomic_DNA"/>
</dbReference>
<reference evidence="2 3" key="1">
    <citation type="submission" date="2020-06" db="EMBL/GenBank/DDBJ databases">
        <authorList>
            <person name="Li R."/>
            <person name="Bekaert M."/>
        </authorList>
    </citation>
    <scope>NUCLEOTIDE SEQUENCE [LARGE SCALE GENOMIC DNA]</scope>
    <source>
        <strain evidence="3">wild</strain>
    </source>
</reference>
<dbReference type="AlphaFoldDB" id="A0A6J8BT53"/>
<accession>A0A6J8BT53</accession>
<sequence>MTTVMINKSDVLMTMGTLAANVSISPNITGLLGNKDTDLTCSFFLEKNEHIFNVALIAKNITEDFHDKKPIAIFIPENAAKLHTSGKYLFGRVTLTNITKTSITATLKFNELKYIDEKDYMCKCNVLDTDGAHSVVKSATTRILVKDCIMPLNERKYPIFIILTDDELLSSTESALSKNPAVHAAYAVPIIIVGLIVICLAARKHRSKQSQINKPGYITVIYKFNNDVEKEGEYDSIEEDKITL</sequence>
<name>A0A6J8BT53_MYTCO</name>
<evidence type="ECO:0000313" key="2">
    <source>
        <dbReference type="EMBL" id="CAC5386250.1"/>
    </source>
</evidence>
<evidence type="ECO:0000256" key="1">
    <source>
        <dbReference type="SAM" id="Phobius"/>
    </source>
</evidence>
<keyword evidence="1" id="KW-0472">Membrane</keyword>
<evidence type="ECO:0000313" key="3">
    <source>
        <dbReference type="Proteomes" id="UP000507470"/>
    </source>
</evidence>
<keyword evidence="3" id="KW-1185">Reference proteome</keyword>
<dbReference type="Proteomes" id="UP000507470">
    <property type="component" value="Unassembled WGS sequence"/>
</dbReference>
<keyword evidence="1" id="KW-0812">Transmembrane</keyword>
<keyword evidence="1" id="KW-1133">Transmembrane helix</keyword>
<protein>
    <submittedName>
        <fullName evidence="2">Uncharacterized protein</fullName>
    </submittedName>
</protein>
<proteinExistence type="predicted"/>
<organism evidence="2 3">
    <name type="scientific">Mytilus coruscus</name>
    <name type="common">Sea mussel</name>
    <dbReference type="NCBI Taxonomy" id="42192"/>
    <lineage>
        <taxon>Eukaryota</taxon>
        <taxon>Metazoa</taxon>
        <taxon>Spiralia</taxon>
        <taxon>Lophotrochozoa</taxon>
        <taxon>Mollusca</taxon>
        <taxon>Bivalvia</taxon>
        <taxon>Autobranchia</taxon>
        <taxon>Pteriomorphia</taxon>
        <taxon>Mytilida</taxon>
        <taxon>Mytiloidea</taxon>
        <taxon>Mytilidae</taxon>
        <taxon>Mytilinae</taxon>
        <taxon>Mytilus</taxon>
    </lineage>
</organism>
<gene>
    <name evidence="2" type="ORF">MCOR_21708</name>
</gene>
<feature type="transmembrane region" description="Helical" evidence="1">
    <location>
        <begin position="184"/>
        <end position="202"/>
    </location>
</feature>